<evidence type="ECO:0000313" key="1">
    <source>
        <dbReference type="EMBL" id="ROH93268.1"/>
    </source>
</evidence>
<dbReference type="RefSeq" id="WP_123210123.1">
    <property type="nucleotide sequence ID" value="NZ_RJVO01000001.1"/>
</dbReference>
<evidence type="ECO:0000313" key="2">
    <source>
        <dbReference type="Proteomes" id="UP000282106"/>
    </source>
</evidence>
<accession>A0A3N0VMP4</accession>
<gene>
    <name evidence="1" type="ORF">ED208_01715</name>
</gene>
<protein>
    <submittedName>
        <fullName evidence="1">Uncharacterized protein</fullName>
    </submittedName>
</protein>
<name>A0A3N0VMP4_9GAMM</name>
<proteinExistence type="predicted"/>
<comment type="caution">
    <text evidence="1">The sequence shown here is derived from an EMBL/GenBank/DDBJ whole genome shotgun (WGS) entry which is preliminary data.</text>
</comment>
<dbReference type="EMBL" id="RJVO01000001">
    <property type="protein sequence ID" value="ROH93268.1"/>
    <property type="molecule type" value="Genomic_DNA"/>
</dbReference>
<dbReference type="Proteomes" id="UP000282106">
    <property type="component" value="Unassembled WGS sequence"/>
</dbReference>
<dbReference type="AlphaFoldDB" id="A0A3N0VMP4"/>
<sequence>MNPKTAFTTARQGLSLLAEHETNALGDHLQALNRRLAVARKARSLGELLRDQLDLLPDTRARLRRDHHRRGQLLAGLRQELRR</sequence>
<dbReference type="InParanoid" id="A0A3N0VMP4"/>
<organism evidence="1 2">
    <name type="scientific">Stagnimonas aquatica</name>
    <dbReference type="NCBI Taxonomy" id="2689987"/>
    <lineage>
        <taxon>Bacteria</taxon>
        <taxon>Pseudomonadati</taxon>
        <taxon>Pseudomonadota</taxon>
        <taxon>Gammaproteobacteria</taxon>
        <taxon>Nevskiales</taxon>
        <taxon>Nevskiaceae</taxon>
        <taxon>Stagnimonas</taxon>
    </lineage>
</organism>
<keyword evidence="2" id="KW-1185">Reference proteome</keyword>
<reference evidence="1 2" key="1">
    <citation type="submission" date="2018-10" db="EMBL/GenBank/DDBJ databases">
        <authorList>
            <person name="Chen W.-M."/>
        </authorList>
    </citation>
    <scope>NUCLEOTIDE SEQUENCE [LARGE SCALE GENOMIC DNA]</scope>
    <source>
        <strain evidence="1 2">THS-13</strain>
    </source>
</reference>